<dbReference type="SUPFAM" id="SSF48113">
    <property type="entry name" value="Heme-dependent peroxidases"/>
    <property type="match status" value="1"/>
</dbReference>
<evidence type="ECO:0000313" key="2">
    <source>
        <dbReference type="Proteomes" id="UP000826234"/>
    </source>
</evidence>
<reference evidence="1 2" key="1">
    <citation type="journal article" date="2022" name="Gigascience">
        <title>A chromosome-level genome assembly and annotation of the desert horned lizard, Phrynosoma platyrhinos, provides insight into chromosomal rearrangements among reptiles.</title>
        <authorList>
            <person name="Koochekian N."/>
            <person name="Ascanio A."/>
            <person name="Farleigh K."/>
            <person name="Card D.C."/>
            <person name="Schield D.R."/>
            <person name="Castoe T.A."/>
            <person name="Jezkova T."/>
        </authorList>
    </citation>
    <scope>NUCLEOTIDE SEQUENCE [LARGE SCALE GENOMIC DNA]</scope>
    <source>
        <strain evidence="1">NK-2021</strain>
    </source>
</reference>
<comment type="caution">
    <text evidence="1">The sequence shown here is derived from an EMBL/GenBank/DDBJ whole genome shotgun (WGS) entry which is preliminary data.</text>
</comment>
<accession>A0ABQ7SXP5</accession>
<evidence type="ECO:0000313" key="1">
    <source>
        <dbReference type="EMBL" id="KAH0622040.1"/>
    </source>
</evidence>
<dbReference type="Proteomes" id="UP000826234">
    <property type="component" value="Unassembled WGS sequence"/>
</dbReference>
<dbReference type="PROSITE" id="PS50292">
    <property type="entry name" value="PEROXIDASE_3"/>
    <property type="match status" value="1"/>
</dbReference>
<protein>
    <recommendedName>
        <fullName evidence="3">Thyroid peroxidase</fullName>
    </recommendedName>
</protein>
<name>A0ABQ7SXP5_PHRPL</name>
<organism evidence="1 2">
    <name type="scientific">Phrynosoma platyrhinos</name>
    <name type="common">Desert horned lizard</name>
    <dbReference type="NCBI Taxonomy" id="52577"/>
    <lineage>
        <taxon>Eukaryota</taxon>
        <taxon>Metazoa</taxon>
        <taxon>Chordata</taxon>
        <taxon>Craniata</taxon>
        <taxon>Vertebrata</taxon>
        <taxon>Euteleostomi</taxon>
        <taxon>Lepidosauria</taxon>
        <taxon>Squamata</taxon>
        <taxon>Bifurcata</taxon>
        <taxon>Unidentata</taxon>
        <taxon>Episquamata</taxon>
        <taxon>Toxicofera</taxon>
        <taxon>Iguania</taxon>
        <taxon>Phrynosomatidae</taxon>
        <taxon>Phrynosomatinae</taxon>
        <taxon>Phrynosoma</taxon>
    </lineage>
</organism>
<dbReference type="Pfam" id="PF03098">
    <property type="entry name" value="An_peroxidase"/>
    <property type="match status" value="1"/>
</dbReference>
<dbReference type="PANTHER" id="PTHR11475:SF60">
    <property type="entry name" value="THYROID PEROXIDASE"/>
    <property type="match status" value="1"/>
</dbReference>
<dbReference type="InterPro" id="IPR037120">
    <property type="entry name" value="Haem_peroxidase_sf_animal"/>
</dbReference>
<proteinExistence type="predicted"/>
<dbReference type="InterPro" id="IPR019791">
    <property type="entry name" value="Haem_peroxidase_animal"/>
</dbReference>
<keyword evidence="2" id="KW-1185">Reference proteome</keyword>
<dbReference type="EMBL" id="JAIPUX010003289">
    <property type="protein sequence ID" value="KAH0622040.1"/>
    <property type="molecule type" value="Genomic_DNA"/>
</dbReference>
<dbReference type="PANTHER" id="PTHR11475">
    <property type="entry name" value="OXIDASE/PEROXIDASE"/>
    <property type="match status" value="1"/>
</dbReference>
<sequence length="220" mass="24921">MRDYVPKIIGLDAFNQYIGPYKGYDPTIDPTVSNVFSTAAFRFAHTAIHPIMKRLNAQYQDDPSLPNLHLHEVFFTPWRLINEGGLDPVLRGILATAAKLPLQDQLVNEELTKKLFVLSNNGSLDLASLDLQRGRDHGLPGYNDWREFCDLPLLKTERELTETIKNRKVVQNIMELYSSPDNIDVWLGGIVENFLPDARTGPLFACIIGKQMKALRDGDR</sequence>
<dbReference type="InterPro" id="IPR010255">
    <property type="entry name" value="Haem_peroxidase_sf"/>
</dbReference>
<evidence type="ECO:0008006" key="3">
    <source>
        <dbReference type="Google" id="ProtNLM"/>
    </source>
</evidence>
<gene>
    <name evidence="1" type="ORF">JD844_023951</name>
</gene>
<dbReference type="Gene3D" id="1.10.640.10">
    <property type="entry name" value="Haem peroxidase domain superfamily, animal type"/>
    <property type="match status" value="1"/>
</dbReference>